<gene>
    <name evidence="2" type="ORF">A6M23_00565</name>
</gene>
<comment type="caution">
    <text evidence="2">The sequence shown here is derived from an EMBL/GenBank/DDBJ whole genome shotgun (WGS) entry which is preliminary data.</text>
</comment>
<proteinExistence type="predicted"/>
<evidence type="ECO:0000313" key="3">
    <source>
        <dbReference type="Proteomes" id="UP000095008"/>
    </source>
</evidence>
<dbReference type="InterPro" id="IPR006516">
    <property type="entry name" value="G2P"/>
</dbReference>
<sequence length="423" mass="47826">MIDTLRLTIPSDFFPSDAIGWLMGLQHKISKTNFTGDLVDWCISSGVEIPSWFDGFSLSIGGRVTLEASPKLYQGHNVTGSDDLMFSARRLVDYVFGTIFNLTTWPDGSLWYVARVDVTYNYDFPTFQALDVWIDTVLGVQRGQRRAGVEERAEELEIRPMSCDAMPSGRTIYLGKGSRYRVGKIYCKGRDLKAHPPKCLQAYPEIIEELSQEFASVGRFELQIRALAISRHAVKYGLLPKHFADLVPGVFADNASKYLHDIGITPLHSKNKKQPIIYFPVHYLSKLLHLPDLWDAEFRHLFSTEAAMTDDTLLTALIKHAPKPVQAQHAFDFYQRTRSLGFVQAKQSVSRATFYRHRRLLNAAGVSDAMMQDGTALIRVPVDPVKVRLWNPNSDRLRLVEATHTALQAGNIDRLHKEVFKAA</sequence>
<organism evidence="2 3">
    <name type="scientific">Acidithiobacillus thiooxidans</name>
    <name type="common">Thiobacillus thiooxidans</name>
    <dbReference type="NCBI Taxonomy" id="930"/>
    <lineage>
        <taxon>Bacteria</taxon>
        <taxon>Pseudomonadati</taxon>
        <taxon>Pseudomonadota</taxon>
        <taxon>Acidithiobacillia</taxon>
        <taxon>Acidithiobacillales</taxon>
        <taxon>Acidithiobacillaceae</taxon>
        <taxon>Acidithiobacillus</taxon>
    </lineage>
</organism>
<dbReference type="OrthoDB" id="8479364at2"/>
<accession>A0A1C2IKA5</accession>
<reference evidence="2" key="1">
    <citation type="journal article" date="2016" name="Int. J. Mol. Sci.">
        <title>Comparative genomics of the extreme acidophile Acidithiobacillus thiooxidans reveals intraspecific divergence and niche adaptation.</title>
        <authorList>
            <person name="Zhang X."/>
            <person name="Feng X."/>
            <person name="Tao J."/>
            <person name="Ma L."/>
            <person name="Xiao Y."/>
            <person name="Liang Y."/>
            <person name="Liu X."/>
            <person name="Yin H."/>
        </authorList>
    </citation>
    <scope>NUCLEOTIDE SEQUENCE [LARGE SCALE GENOMIC DNA]</scope>
    <source>
        <strain evidence="2">DXS-W</strain>
    </source>
</reference>
<dbReference type="Pfam" id="PF05144">
    <property type="entry name" value="Phage_CRI"/>
    <property type="match status" value="1"/>
</dbReference>
<dbReference type="InterPro" id="IPR022686">
    <property type="entry name" value="G2P_N"/>
</dbReference>
<dbReference type="GO" id="GO:0006260">
    <property type="term" value="P:DNA replication"/>
    <property type="evidence" value="ECO:0007669"/>
    <property type="project" value="InterPro"/>
</dbReference>
<evidence type="ECO:0000313" key="2">
    <source>
        <dbReference type="EMBL" id="OCX76361.1"/>
    </source>
</evidence>
<protein>
    <recommendedName>
        <fullName evidence="1">Replication-associated protein G2P N-terminal domain-containing protein</fullName>
    </recommendedName>
</protein>
<dbReference type="NCBIfam" id="TIGR01629">
    <property type="entry name" value="rep_II_X"/>
    <property type="match status" value="1"/>
</dbReference>
<dbReference type="EMBL" id="LWRY01000003">
    <property type="protein sequence ID" value="OCX76361.1"/>
    <property type="molecule type" value="Genomic_DNA"/>
</dbReference>
<dbReference type="RefSeq" id="WP_065975012.1">
    <property type="nucleotide sequence ID" value="NZ_LWRY01000003.1"/>
</dbReference>
<name>A0A1C2IKA5_ACITH</name>
<evidence type="ECO:0000259" key="1">
    <source>
        <dbReference type="Pfam" id="PF05144"/>
    </source>
</evidence>
<dbReference type="Proteomes" id="UP000095008">
    <property type="component" value="Unassembled WGS sequence"/>
</dbReference>
<feature type="domain" description="Replication-associated protein G2P N-terminal" evidence="1">
    <location>
        <begin position="64"/>
        <end position="236"/>
    </location>
</feature>
<dbReference type="AlphaFoldDB" id="A0A1C2IKA5"/>
<keyword evidence="3" id="KW-1185">Reference proteome</keyword>